<dbReference type="AlphaFoldDB" id="A0A8S9M1H6"/>
<dbReference type="InterPro" id="IPR040125">
    <property type="entry name" value="Squalene_monox"/>
</dbReference>
<evidence type="ECO:0000256" key="4">
    <source>
        <dbReference type="ARBA" id="ARBA00023002"/>
    </source>
</evidence>
<sequence length="122" mass="12997">MADIGKGTSVAGCNDRCGCPSPCPGGESCSGGFRTTGMMAILGGMNPRPLTLVLHLVAITLTSMGYLLSPFPSPRRFWHSLRTFALALKMLGAHLVDEGFKEMLIPTNAAAYRRNYMATASD</sequence>
<comment type="catalytic activity">
    <reaction evidence="6">
        <text>squalene + reduced [NADPH--hemoprotein reductase] + O2 = (S)-2,3-epoxysqualene + oxidized [NADPH--hemoprotein reductase] + H2O + H(+)</text>
        <dbReference type="Rhea" id="RHEA:25282"/>
        <dbReference type="Rhea" id="RHEA-COMP:11964"/>
        <dbReference type="Rhea" id="RHEA-COMP:11965"/>
        <dbReference type="ChEBI" id="CHEBI:15377"/>
        <dbReference type="ChEBI" id="CHEBI:15378"/>
        <dbReference type="ChEBI" id="CHEBI:15379"/>
        <dbReference type="ChEBI" id="CHEBI:15440"/>
        <dbReference type="ChEBI" id="CHEBI:15441"/>
        <dbReference type="ChEBI" id="CHEBI:57618"/>
        <dbReference type="ChEBI" id="CHEBI:58210"/>
        <dbReference type="EC" id="1.14.14.17"/>
    </reaction>
</comment>
<comment type="similarity">
    <text evidence="6">Belongs to the squalene monooxygenase family.</text>
</comment>
<dbReference type="PANTHER" id="PTHR10835:SF20">
    <property type="entry name" value="SQUALENE EPOXIDASE 4"/>
    <property type="match status" value="1"/>
</dbReference>
<evidence type="ECO:0000256" key="1">
    <source>
        <dbReference type="ARBA" id="ARBA00001974"/>
    </source>
</evidence>
<comment type="caution">
    <text evidence="8">The sequence shown here is derived from an EMBL/GenBank/DDBJ whole genome shotgun (WGS) entry which is preliminary data.</text>
</comment>
<dbReference type="GO" id="GO:0016020">
    <property type="term" value="C:membrane"/>
    <property type="evidence" value="ECO:0007669"/>
    <property type="project" value="UniProtKB-SubCell"/>
</dbReference>
<keyword evidence="5" id="KW-0472">Membrane</keyword>
<evidence type="ECO:0000259" key="7">
    <source>
        <dbReference type="Pfam" id="PF08491"/>
    </source>
</evidence>
<dbReference type="Pfam" id="PF08491">
    <property type="entry name" value="SE"/>
    <property type="match status" value="1"/>
</dbReference>
<evidence type="ECO:0000256" key="3">
    <source>
        <dbReference type="ARBA" id="ARBA00022827"/>
    </source>
</evidence>
<keyword evidence="4 6" id="KW-0560">Oxidoreductase</keyword>
<evidence type="ECO:0000256" key="6">
    <source>
        <dbReference type="RuleBase" id="RU367121"/>
    </source>
</evidence>
<keyword evidence="2 6" id="KW-0285">Flavoprotein</keyword>
<dbReference type="InterPro" id="IPR013698">
    <property type="entry name" value="Squalene_epoxidase"/>
</dbReference>
<dbReference type="GO" id="GO:0005783">
    <property type="term" value="C:endoplasmic reticulum"/>
    <property type="evidence" value="ECO:0007669"/>
    <property type="project" value="TreeGrafter"/>
</dbReference>
<feature type="domain" description="Squalene epoxidase" evidence="7">
    <location>
        <begin position="30"/>
        <end position="77"/>
    </location>
</feature>
<dbReference type="GO" id="GO:0016126">
    <property type="term" value="P:sterol biosynthetic process"/>
    <property type="evidence" value="ECO:0007669"/>
    <property type="project" value="UniProtKB-UniRule"/>
</dbReference>
<dbReference type="PANTHER" id="PTHR10835">
    <property type="entry name" value="SQUALENE MONOOXYGENASE"/>
    <property type="match status" value="1"/>
</dbReference>
<evidence type="ECO:0000256" key="5">
    <source>
        <dbReference type="ARBA" id="ARBA00023136"/>
    </source>
</evidence>
<reference evidence="8" key="1">
    <citation type="submission" date="2019-12" db="EMBL/GenBank/DDBJ databases">
        <title>Genome sequencing and annotation of Brassica cretica.</title>
        <authorList>
            <person name="Studholme D.J."/>
            <person name="Sarris P.F."/>
        </authorList>
    </citation>
    <scope>NUCLEOTIDE SEQUENCE</scope>
    <source>
        <strain evidence="8">PFS-102/07</strain>
        <tissue evidence="8">Leaf</tissue>
    </source>
</reference>
<organism evidence="8">
    <name type="scientific">Brassica cretica</name>
    <name type="common">Mustard</name>
    <dbReference type="NCBI Taxonomy" id="69181"/>
    <lineage>
        <taxon>Eukaryota</taxon>
        <taxon>Viridiplantae</taxon>
        <taxon>Streptophyta</taxon>
        <taxon>Embryophyta</taxon>
        <taxon>Tracheophyta</taxon>
        <taxon>Spermatophyta</taxon>
        <taxon>Magnoliopsida</taxon>
        <taxon>eudicotyledons</taxon>
        <taxon>Gunneridae</taxon>
        <taxon>Pentapetalae</taxon>
        <taxon>rosids</taxon>
        <taxon>malvids</taxon>
        <taxon>Brassicales</taxon>
        <taxon>Brassicaceae</taxon>
        <taxon>Brassiceae</taxon>
        <taxon>Brassica</taxon>
    </lineage>
</organism>
<comment type="cofactor">
    <cofactor evidence="1 6">
        <name>FAD</name>
        <dbReference type="ChEBI" id="CHEBI:57692"/>
    </cofactor>
</comment>
<protein>
    <recommendedName>
        <fullName evidence="6">Squalene monooxygenase</fullName>
        <ecNumber evidence="6">1.14.14.17</ecNumber>
    </recommendedName>
</protein>
<accession>A0A8S9M1H6</accession>
<dbReference type="EMBL" id="QGKY02000089">
    <property type="protein sequence ID" value="KAF2611911.1"/>
    <property type="molecule type" value="Genomic_DNA"/>
</dbReference>
<proteinExistence type="inferred from homology"/>
<comment type="subcellular location">
    <subcellularLocation>
        <location evidence="6">Membrane</location>
        <topology evidence="6">Multi-pass membrane protein</topology>
    </subcellularLocation>
</comment>
<dbReference type="GO" id="GO:0004506">
    <property type="term" value="F:squalene monooxygenase activity"/>
    <property type="evidence" value="ECO:0007669"/>
    <property type="project" value="UniProtKB-UniRule"/>
</dbReference>
<evidence type="ECO:0000313" key="8">
    <source>
        <dbReference type="EMBL" id="KAF2611911.1"/>
    </source>
</evidence>
<evidence type="ECO:0000256" key="2">
    <source>
        <dbReference type="ARBA" id="ARBA00022630"/>
    </source>
</evidence>
<dbReference type="EC" id="1.14.14.17" evidence="6"/>
<gene>
    <name evidence="8" type="ORF">F2Q70_00009060</name>
</gene>
<name>A0A8S9M1H6_BRACR</name>
<keyword evidence="3 6" id="KW-0274">FAD</keyword>
<dbReference type="GO" id="GO:0050660">
    <property type="term" value="F:flavin adenine dinucleotide binding"/>
    <property type="evidence" value="ECO:0007669"/>
    <property type="project" value="UniProtKB-UniRule"/>
</dbReference>
<comment type="function">
    <text evidence="6">Catalyzes the stereospecific oxidation of squalene to (S)-2,3-epoxysqualene, and is considered to be a rate-limiting enzyme in steroid biosynthesis.</text>
</comment>